<sequence>MAEYEMQEMNLPNKDGKRILYPRLVQSGQASTDYITKILSEKSSFTRGDIKGLLQELADELAYQMGQGKSVKLDGIGTFVPSLALRIDKERETGEADSTRRNARSIVVGSINFRAEKSLIHNTNYNCDLERSQQKFRRSSQKYTPEERLERAKQYLTGHPYMTVRNYVQLTGLRPTTASVELRKWAENPESGITTSGRGTHKVYIQR</sequence>
<dbReference type="SUPFAM" id="SSF47729">
    <property type="entry name" value="IHF-like DNA-binding proteins"/>
    <property type="match status" value="1"/>
</dbReference>
<dbReference type="RefSeq" id="WP_029427900.1">
    <property type="nucleotide sequence ID" value="NZ_CP012801.1"/>
</dbReference>
<gene>
    <name evidence="3" type="ORF">BcellWH2_01640</name>
</gene>
<dbReference type="GO" id="GO:0003677">
    <property type="term" value="F:DNA binding"/>
    <property type="evidence" value="ECO:0007669"/>
    <property type="project" value="UniProtKB-KW"/>
</dbReference>
<name>A0A0P0GLG6_9BACE</name>
<evidence type="ECO:0000259" key="2">
    <source>
        <dbReference type="Pfam" id="PF18291"/>
    </source>
</evidence>
<dbReference type="InterPro" id="IPR041607">
    <property type="entry name" value="HU-HIG"/>
</dbReference>
<dbReference type="AlphaFoldDB" id="A0A0P0GLG6"/>
<dbReference type="InterPro" id="IPR010992">
    <property type="entry name" value="IHF-like_DNA-bd_dom_sf"/>
</dbReference>
<evidence type="ECO:0000313" key="3">
    <source>
        <dbReference type="EMBL" id="ALJ58893.1"/>
    </source>
</evidence>
<dbReference type="InterPro" id="IPR005902">
    <property type="entry name" value="HU_DNA-bd_put"/>
</dbReference>
<organism evidence="3 4">
    <name type="scientific">Bacteroides cellulosilyticus</name>
    <dbReference type="NCBI Taxonomy" id="246787"/>
    <lineage>
        <taxon>Bacteria</taxon>
        <taxon>Pseudomonadati</taxon>
        <taxon>Bacteroidota</taxon>
        <taxon>Bacteroidia</taxon>
        <taxon>Bacteroidales</taxon>
        <taxon>Bacteroidaceae</taxon>
        <taxon>Bacteroides</taxon>
    </lineage>
</organism>
<proteinExistence type="predicted"/>
<evidence type="ECO:0000313" key="4">
    <source>
        <dbReference type="Proteomes" id="UP000061809"/>
    </source>
</evidence>
<dbReference type="PATRIC" id="fig|246787.4.peg.1689"/>
<evidence type="ECO:0000256" key="1">
    <source>
        <dbReference type="ARBA" id="ARBA00023125"/>
    </source>
</evidence>
<reference evidence="3 4" key="1">
    <citation type="journal article" date="2015" name="Science">
        <title>Genetic determinants of in vivo fitness and diet responsiveness in multiple human gut Bacteroides.</title>
        <authorList>
            <person name="Wu M."/>
            <person name="McNulty N.P."/>
            <person name="Rodionov D.A."/>
            <person name="Khoroshkin M.S."/>
            <person name="Griffin N.W."/>
            <person name="Cheng J."/>
            <person name="Latreille P."/>
            <person name="Kerstetter R.A."/>
            <person name="Terrapon N."/>
            <person name="Henrissat B."/>
            <person name="Osterman A.L."/>
            <person name="Gordon J.I."/>
        </authorList>
    </citation>
    <scope>NUCLEOTIDE SEQUENCE [LARGE SCALE GENOMIC DNA]</scope>
    <source>
        <strain evidence="3 4">WH2</strain>
    </source>
</reference>
<accession>A0A0P0GLG6</accession>
<keyword evidence="1" id="KW-0238">DNA-binding</keyword>
<protein>
    <recommendedName>
        <fullName evidence="2">HU domain-containing protein</fullName>
    </recommendedName>
</protein>
<dbReference type="KEGG" id="bcel:BcellWH2_01640"/>
<feature type="domain" description="HU" evidence="2">
    <location>
        <begin position="2"/>
        <end position="126"/>
    </location>
</feature>
<dbReference type="NCBIfam" id="TIGR01201">
    <property type="entry name" value="HU_rel"/>
    <property type="match status" value="1"/>
</dbReference>
<dbReference type="EMBL" id="CP012801">
    <property type="protein sequence ID" value="ALJ58893.1"/>
    <property type="molecule type" value="Genomic_DNA"/>
</dbReference>
<dbReference type="Proteomes" id="UP000061809">
    <property type="component" value="Chromosome"/>
</dbReference>
<dbReference type="Pfam" id="PF18291">
    <property type="entry name" value="HU-HIG"/>
    <property type="match status" value="1"/>
</dbReference>